<dbReference type="eggNOG" id="ENOG502S70T">
    <property type="taxonomic scope" value="Eukaryota"/>
</dbReference>
<organism evidence="2 3">
    <name type="scientific">Tetrahymena thermophila (strain SB210)</name>
    <dbReference type="NCBI Taxonomy" id="312017"/>
    <lineage>
        <taxon>Eukaryota</taxon>
        <taxon>Sar</taxon>
        <taxon>Alveolata</taxon>
        <taxon>Ciliophora</taxon>
        <taxon>Intramacronucleata</taxon>
        <taxon>Oligohymenophorea</taxon>
        <taxon>Hymenostomatida</taxon>
        <taxon>Tetrahymenina</taxon>
        <taxon>Tetrahymenidae</taxon>
        <taxon>Tetrahymena</taxon>
    </lineage>
</organism>
<dbReference type="EMBL" id="GG662856">
    <property type="protein sequence ID" value="EAR87005.1"/>
    <property type="molecule type" value="Genomic_DNA"/>
</dbReference>
<protein>
    <submittedName>
        <fullName evidence="2">Peroxidase, putative</fullName>
    </submittedName>
</protein>
<dbReference type="OrthoDB" id="187102at2759"/>
<keyword evidence="2" id="KW-0575">Peroxidase</keyword>
<feature type="chain" id="PRO_5004201090" evidence="1">
    <location>
        <begin position="21"/>
        <end position="339"/>
    </location>
</feature>
<dbReference type="AlphaFoldDB" id="Q22P06"/>
<gene>
    <name evidence="2" type="ORF">TTHERM_00417870</name>
</gene>
<evidence type="ECO:0000313" key="2">
    <source>
        <dbReference type="EMBL" id="EAR87005.1"/>
    </source>
</evidence>
<keyword evidence="2" id="KW-0560">Oxidoreductase</keyword>
<name>Q22P06_TETTS</name>
<evidence type="ECO:0000313" key="3">
    <source>
        <dbReference type="Proteomes" id="UP000009168"/>
    </source>
</evidence>
<proteinExistence type="predicted"/>
<dbReference type="RefSeq" id="XP_001007250.1">
    <property type="nucleotide sequence ID" value="XM_001007250.1"/>
</dbReference>
<keyword evidence="1" id="KW-0732">Signal</keyword>
<reference evidence="3" key="1">
    <citation type="journal article" date="2006" name="PLoS Biol.">
        <title>Macronuclear genome sequence of the ciliate Tetrahymena thermophila, a model eukaryote.</title>
        <authorList>
            <person name="Eisen J.A."/>
            <person name="Coyne R.S."/>
            <person name="Wu M."/>
            <person name="Wu D."/>
            <person name="Thiagarajan M."/>
            <person name="Wortman J.R."/>
            <person name="Badger J.H."/>
            <person name="Ren Q."/>
            <person name="Amedeo P."/>
            <person name="Jones K.M."/>
            <person name="Tallon L.J."/>
            <person name="Delcher A.L."/>
            <person name="Salzberg S.L."/>
            <person name="Silva J.C."/>
            <person name="Haas B.J."/>
            <person name="Majoros W.H."/>
            <person name="Farzad M."/>
            <person name="Carlton J.M."/>
            <person name="Smith R.K. Jr."/>
            <person name="Garg J."/>
            <person name="Pearlman R.E."/>
            <person name="Karrer K.M."/>
            <person name="Sun L."/>
            <person name="Manning G."/>
            <person name="Elde N.C."/>
            <person name="Turkewitz A.P."/>
            <person name="Asai D.J."/>
            <person name="Wilkes D.E."/>
            <person name="Wang Y."/>
            <person name="Cai H."/>
            <person name="Collins K."/>
            <person name="Stewart B.A."/>
            <person name="Lee S.R."/>
            <person name="Wilamowska K."/>
            <person name="Weinberg Z."/>
            <person name="Ruzzo W.L."/>
            <person name="Wloga D."/>
            <person name="Gaertig J."/>
            <person name="Frankel J."/>
            <person name="Tsao C.-C."/>
            <person name="Gorovsky M.A."/>
            <person name="Keeling P.J."/>
            <person name="Waller R.F."/>
            <person name="Patron N.J."/>
            <person name="Cherry J.M."/>
            <person name="Stover N.A."/>
            <person name="Krieger C.J."/>
            <person name="del Toro C."/>
            <person name="Ryder H.F."/>
            <person name="Williamson S.C."/>
            <person name="Barbeau R.A."/>
            <person name="Hamilton E.P."/>
            <person name="Orias E."/>
        </authorList>
    </citation>
    <scope>NUCLEOTIDE SEQUENCE [LARGE SCALE GENOMIC DNA]</scope>
    <source>
        <strain evidence="3">SB210</strain>
    </source>
</reference>
<dbReference type="OMA" id="DFSTHIP"/>
<dbReference type="KEGG" id="tet:TTHERM_00417870"/>
<keyword evidence="3" id="KW-1185">Reference proteome</keyword>
<dbReference type="HOGENOM" id="CLU_929983_0_0_1"/>
<dbReference type="InParanoid" id="Q22P06"/>
<dbReference type="GO" id="GO:0004601">
    <property type="term" value="F:peroxidase activity"/>
    <property type="evidence" value="ECO:0007669"/>
    <property type="project" value="UniProtKB-KW"/>
</dbReference>
<accession>Q22P06</accession>
<dbReference type="Proteomes" id="UP000009168">
    <property type="component" value="Unassembled WGS sequence"/>
</dbReference>
<feature type="signal peptide" evidence="1">
    <location>
        <begin position="1"/>
        <end position="20"/>
    </location>
</feature>
<evidence type="ECO:0000256" key="1">
    <source>
        <dbReference type="SAM" id="SignalP"/>
    </source>
</evidence>
<dbReference type="GeneID" id="7834954"/>
<sequence length="339" mass="38430">MKRQIVLILIIAAALIKCSSDFTSQNYQSKSRNEKQTLIWEEVIKDRTSADAPFAGGVLVESMDPTIQRVSDILPEGRSKVLHPIGTVCKAEFIPTPNNPYTGFFQGADSLIIRFSVAKEPHYTKKQAKYAYDNFVPGFALKFLIDGQPSANLFAIYGMNGVNSYNFFDKDFSTHIPIPKSLETTIVADKQSCGTKIVSFVGLRKLSEHTQDGKTINSPKFPYQLTFKAKQDVKNKFTSDFTQDFRKKFQTFQSGTTIFEVYATDNPIQACQQKIGEIRTTSEITPSYFGDTSLFFQHQDFALDLQVHPEWEPYTPYWRIFGDKNPSQQEGKCPFSSLF</sequence>